<dbReference type="AlphaFoldDB" id="A0A9Q0LLX6"/>
<feature type="transmembrane region" description="Helical" evidence="5">
    <location>
        <begin position="178"/>
        <end position="198"/>
    </location>
</feature>
<evidence type="ECO:0000256" key="1">
    <source>
        <dbReference type="ARBA" id="ARBA00004141"/>
    </source>
</evidence>
<organism evidence="7 8">
    <name type="scientific">Anaeramoeba ignava</name>
    <name type="common">Anaerobic marine amoeba</name>
    <dbReference type="NCBI Taxonomy" id="1746090"/>
    <lineage>
        <taxon>Eukaryota</taxon>
        <taxon>Metamonada</taxon>
        <taxon>Anaeramoebidae</taxon>
        <taxon>Anaeramoeba</taxon>
    </lineage>
</organism>
<dbReference type="PANTHER" id="PTHR11132">
    <property type="entry name" value="SOLUTE CARRIER FAMILY 35"/>
    <property type="match status" value="1"/>
</dbReference>
<evidence type="ECO:0000256" key="4">
    <source>
        <dbReference type="ARBA" id="ARBA00023136"/>
    </source>
</evidence>
<feature type="domain" description="Sugar phosphate transporter" evidence="6">
    <location>
        <begin position="28"/>
        <end position="237"/>
    </location>
</feature>
<sequence length="247" mass="28271">MSDTKRTEDLEKKKTESEYEKNIKMVTMTVSFYFIISMTVVFLNKYLLSNSKFEFNGALFMTWYQLIVSLFCILIISVLRPHYPIFDFMPKLEFEIEKAKKVSIVTVFFIGMVGLNNLCLKYVSVSFYQVARSLTVVFNIVFSKMILGITTSNKILQACGVVIFGFFIGSGGEIDFSLIGTIFGVASSASLSLYSIYVKKYIKILNDDHFLLLIYNTILAIIFLFPIVLLTGEFTLFFNTKLSNPFY</sequence>
<evidence type="ECO:0000256" key="5">
    <source>
        <dbReference type="SAM" id="Phobius"/>
    </source>
</evidence>
<dbReference type="EMBL" id="JAPDFW010000072">
    <property type="protein sequence ID" value="KAJ5073823.1"/>
    <property type="molecule type" value="Genomic_DNA"/>
</dbReference>
<dbReference type="InterPro" id="IPR004853">
    <property type="entry name" value="Sugar_P_trans_dom"/>
</dbReference>
<dbReference type="OrthoDB" id="5547497at2759"/>
<protein>
    <submittedName>
        <fullName evidence="7">Gdp-fucose transporter 1</fullName>
    </submittedName>
</protein>
<dbReference type="OMA" id="SHHISAN"/>
<comment type="caution">
    <text evidence="7">The sequence shown here is derived from an EMBL/GenBank/DDBJ whole genome shotgun (WGS) entry which is preliminary data.</text>
</comment>
<keyword evidence="4 5" id="KW-0472">Membrane</keyword>
<comment type="subcellular location">
    <subcellularLocation>
        <location evidence="1">Membrane</location>
        <topology evidence="1">Multi-pass membrane protein</topology>
    </subcellularLocation>
</comment>
<evidence type="ECO:0000313" key="7">
    <source>
        <dbReference type="EMBL" id="KAJ5073823.1"/>
    </source>
</evidence>
<keyword evidence="3 5" id="KW-1133">Transmembrane helix</keyword>
<keyword evidence="8" id="KW-1185">Reference proteome</keyword>
<feature type="transmembrane region" description="Helical" evidence="5">
    <location>
        <begin position="155"/>
        <end position="172"/>
    </location>
</feature>
<keyword evidence="2 5" id="KW-0812">Transmembrane</keyword>
<evidence type="ECO:0000256" key="3">
    <source>
        <dbReference type="ARBA" id="ARBA00022989"/>
    </source>
</evidence>
<feature type="transmembrane region" description="Helical" evidence="5">
    <location>
        <begin position="63"/>
        <end position="81"/>
    </location>
</feature>
<proteinExistence type="predicted"/>
<feature type="transmembrane region" description="Helical" evidence="5">
    <location>
        <begin position="21"/>
        <end position="43"/>
    </location>
</feature>
<dbReference type="InterPro" id="IPR050186">
    <property type="entry name" value="TPT_transporter"/>
</dbReference>
<feature type="transmembrane region" description="Helical" evidence="5">
    <location>
        <begin position="102"/>
        <end position="124"/>
    </location>
</feature>
<dbReference type="Pfam" id="PF03151">
    <property type="entry name" value="TPT"/>
    <property type="match status" value="1"/>
</dbReference>
<evidence type="ECO:0000313" key="8">
    <source>
        <dbReference type="Proteomes" id="UP001149090"/>
    </source>
</evidence>
<evidence type="ECO:0000256" key="2">
    <source>
        <dbReference type="ARBA" id="ARBA00022692"/>
    </source>
</evidence>
<evidence type="ECO:0000259" key="6">
    <source>
        <dbReference type="Pfam" id="PF03151"/>
    </source>
</evidence>
<feature type="transmembrane region" description="Helical" evidence="5">
    <location>
        <begin position="210"/>
        <end position="238"/>
    </location>
</feature>
<name>A0A9Q0LLX6_ANAIG</name>
<dbReference type="Proteomes" id="UP001149090">
    <property type="component" value="Unassembled WGS sequence"/>
</dbReference>
<dbReference type="GO" id="GO:0016020">
    <property type="term" value="C:membrane"/>
    <property type="evidence" value="ECO:0007669"/>
    <property type="project" value="UniProtKB-SubCell"/>
</dbReference>
<gene>
    <name evidence="7" type="ORF">M0811_08387</name>
</gene>
<reference evidence="7" key="1">
    <citation type="submission" date="2022-10" db="EMBL/GenBank/DDBJ databases">
        <title>Novel sulphate-reducing endosymbionts in the free-living metamonad Anaeramoeba.</title>
        <authorList>
            <person name="Jerlstrom-Hultqvist J."/>
            <person name="Cepicka I."/>
            <person name="Gallot-Lavallee L."/>
            <person name="Salas-Leiva D."/>
            <person name="Curtis B.A."/>
            <person name="Zahonova K."/>
            <person name="Pipaliya S."/>
            <person name="Dacks J."/>
            <person name="Roger A.J."/>
        </authorList>
    </citation>
    <scope>NUCLEOTIDE SEQUENCE</scope>
    <source>
        <strain evidence="7">BMAN</strain>
    </source>
</reference>
<accession>A0A9Q0LLX6</accession>